<keyword evidence="1" id="KW-0732">Signal</keyword>
<name>A0A8K1CRL5_PYTOL</name>
<keyword evidence="3" id="KW-1185">Reference proteome</keyword>
<feature type="signal peptide" evidence="1">
    <location>
        <begin position="1"/>
        <end position="15"/>
    </location>
</feature>
<proteinExistence type="predicted"/>
<dbReference type="SUPFAM" id="SSF53300">
    <property type="entry name" value="vWA-like"/>
    <property type="match status" value="1"/>
</dbReference>
<dbReference type="CDD" id="cd00198">
    <property type="entry name" value="vWFA"/>
    <property type="match status" value="1"/>
</dbReference>
<evidence type="ECO:0008006" key="4">
    <source>
        <dbReference type="Google" id="ProtNLM"/>
    </source>
</evidence>
<sequence length="927" mass="103283">MFHLVFLLDITGSMSNELEGVKATVAQLVQTVTADIASEMLITIVTFTEDHKDCYVTSDTFTDGAKAAQFVSKVKLCCPPGIAGVNASGGDGPENHKAALAELLLMDAEMPTVAFMITDAIPHMISEPSTEASHEKRHFAAKHAITDMDLFHILDALHAKFQERLILNVVKYYPNLDHAIYGAVAKRFNGVLISPTIRTPQELANGLMAILLRLFASLTNDPNVLAQLDTSSNPLAAFSFYDLEPIQIPSDENHRWTIANPTVGSTDDLLFKLIERATVIVGARFTKRAITARVVNEQVELLLVVAKALSGAISNGEAMERAGLLLKKINELIGKEHRRQFKLTSERLFNILSNHAATVEKEMDESMDGREAAVSAITLMSIEETARDVASEGEEAVVDPAEALLRVASLFFGHLAVLQLPTRLGVVDFMDAWSASIDKVANDVVSAADFLALIGDATTVGGLSEREREYNFLQLVADPEDAWGTTLLQVASGTQLLDILTALLSGAPAGLFSPNMFRGTVSASLLRLLVLEGELNPETTLREYQSDIVRKMTHTIRSLMGNPPPLALEPASAVSKHLFRVLRLQGDSRNGEEGREQVRLFLEELAASQVQKFAKYRESNYLALVEKMVGYKHKEEVEDVFVHHVLLDSAQLSFDASHAVAVILDSQLSVHVSRAVTNVLAVVYEHDESIPALAEVWPTFHEDLVKLLLLQKRTERYTLNKTEQGDEWVRNEEVMLPLATSKLFPIRALKLMQDKHDASVRAIRARRLDLRKEEQWRKVVAMFRLPMREFIPQLNVLVKSSSRKEYKLLSKAFRLFGHELEPAEYETKLLVALTGRQIRKKTGDIRVVFNRGNLHPMPERFTPLSDAFKQRLRELQRDHAWPLTHRYRDSDAANRHGFCNTKPSPWAAKRYVGKTFWETGEDGAVAA</sequence>
<dbReference type="Proteomes" id="UP000794436">
    <property type="component" value="Unassembled WGS sequence"/>
</dbReference>
<comment type="caution">
    <text evidence="2">The sequence shown here is derived from an EMBL/GenBank/DDBJ whole genome shotgun (WGS) entry which is preliminary data.</text>
</comment>
<evidence type="ECO:0000256" key="1">
    <source>
        <dbReference type="SAM" id="SignalP"/>
    </source>
</evidence>
<dbReference type="InterPro" id="IPR036465">
    <property type="entry name" value="vWFA_dom_sf"/>
</dbReference>
<dbReference type="OrthoDB" id="109543at2759"/>
<protein>
    <recommendedName>
        <fullName evidence="4">VWFA domain-containing protein</fullName>
    </recommendedName>
</protein>
<organism evidence="2 3">
    <name type="scientific">Pythium oligandrum</name>
    <name type="common">Mycoparasitic fungus</name>
    <dbReference type="NCBI Taxonomy" id="41045"/>
    <lineage>
        <taxon>Eukaryota</taxon>
        <taxon>Sar</taxon>
        <taxon>Stramenopiles</taxon>
        <taxon>Oomycota</taxon>
        <taxon>Peronosporomycetes</taxon>
        <taxon>Pythiales</taxon>
        <taxon>Pythiaceae</taxon>
        <taxon>Pythium</taxon>
    </lineage>
</organism>
<evidence type="ECO:0000313" key="3">
    <source>
        <dbReference type="Proteomes" id="UP000794436"/>
    </source>
</evidence>
<gene>
    <name evidence="2" type="ORF">Poli38472_012174</name>
</gene>
<dbReference type="Gene3D" id="3.40.50.410">
    <property type="entry name" value="von Willebrand factor, type A domain"/>
    <property type="match status" value="1"/>
</dbReference>
<reference evidence="2" key="1">
    <citation type="submission" date="2019-03" db="EMBL/GenBank/DDBJ databases">
        <title>Long read genome sequence of the mycoparasitic Pythium oligandrum ATCC 38472 isolated from sugarbeet rhizosphere.</title>
        <authorList>
            <person name="Gaulin E."/>
        </authorList>
    </citation>
    <scope>NUCLEOTIDE SEQUENCE</scope>
    <source>
        <strain evidence="2">ATCC 38472_TT</strain>
    </source>
</reference>
<feature type="chain" id="PRO_5035453043" description="VWFA domain-containing protein" evidence="1">
    <location>
        <begin position="16"/>
        <end position="927"/>
    </location>
</feature>
<accession>A0A8K1CRL5</accession>
<evidence type="ECO:0000313" key="2">
    <source>
        <dbReference type="EMBL" id="TMW67058.1"/>
    </source>
</evidence>
<dbReference type="AlphaFoldDB" id="A0A8K1CRL5"/>
<dbReference type="EMBL" id="SPLM01000006">
    <property type="protein sequence ID" value="TMW67058.1"/>
    <property type="molecule type" value="Genomic_DNA"/>
</dbReference>